<name>A0A9W8KXX1_9FUNG</name>
<feature type="compositionally biased region" description="Polar residues" evidence="6">
    <location>
        <begin position="97"/>
        <end position="125"/>
    </location>
</feature>
<organism evidence="8 9">
    <name type="scientific">Coemansia spiralis</name>
    <dbReference type="NCBI Taxonomy" id="417178"/>
    <lineage>
        <taxon>Eukaryota</taxon>
        <taxon>Fungi</taxon>
        <taxon>Fungi incertae sedis</taxon>
        <taxon>Zoopagomycota</taxon>
        <taxon>Kickxellomycotina</taxon>
        <taxon>Kickxellomycetes</taxon>
        <taxon>Kickxellales</taxon>
        <taxon>Kickxellaceae</taxon>
        <taxon>Coemansia</taxon>
    </lineage>
</organism>
<dbReference type="GO" id="GO:0005634">
    <property type="term" value="C:nucleus"/>
    <property type="evidence" value="ECO:0007669"/>
    <property type="project" value="UniProtKB-SubCell"/>
</dbReference>
<reference evidence="8" key="1">
    <citation type="submission" date="2022-07" db="EMBL/GenBank/DDBJ databases">
        <title>Phylogenomic reconstructions and comparative analyses of Kickxellomycotina fungi.</title>
        <authorList>
            <person name="Reynolds N.K."/>
            <person name="Stajich J.E."/>
            <person name="Barry K."/>
            <person name="Grigoriev I.V."/>
            <person name="Crous P."/>
            <person name="Smith M.E."/>
        </authorList>
    </citation>
    <scope>NUCLEOTIDE SEQUENCE</scope>
    <source>
        <strain evidence="8">CBS 109367</strain>
    </source>
</reference>
<accession>A0A9W8KXX1</accession>
<protein>
    <recommendedName>
        <fullName evidence="7">BZIP domain-containing protein</fullName>
    </recommendedName>
</protein>
<evidence type="ECO:0000313" key="9">
    <source>
        <dbReference type="Proteomes" id="UP001151516"/>
    </source>
</evidence>
<dbReference type="Gene3D" id="1.20.5.170">
    <property type="match status" value="1"/>
</dbReference>
<evidence type="ECO:0000256" key="4">
    <source>
        <dbReference type="ARBA" id="ARBA00023242"/>
    </source>
</evidence>
<dbReference type="PROSITE" id="PS00036">
    <property type="entry name" value="BZIP_BASIC"/>
    <property type="match status" value="1"/>
</dbReference>
<keyword evidence="3" id="KW-0804">Transcription</keyword>
<evidence type="ECO:0000256" key="1">
    <source>
        <dbReference type="ARBA" id="ARBA00004123"/>
    </source>
</evidence>
<evidence type="ECO:0000313" key="8">
    <source>
        <dbReference type="EMBL" id="KAJ2678890.1"/>
    </source>
</evidence>
<evidence type="ECO:0000259" key="7">
    <source>
        <dbReference type="PROSITE" id="PS50217"/>
    </source>
</evidence>
<dbReference type="Proteomes" id="UP001151516">
    <property type="component" value="Unassembled WGS sequence"/>
</dbReference>
<proteinExistence type="predicted"/>
<dbReference type="InterPro" id="IPR004827">
    <property type="entry name" value="bZIP"/>
</dbReference>
<keyword evidence="5" id="KW-0175">Coiled coil</keyword>
<dbReference type="CDD" id="cd14687">
    <property type="entry name" value="bZIP_ATF2"/>
    <property type="match status" value="1"/>
</dbReference>
<dbReference type="SUPFAM" id="SSF57959">
    <property type="entry name" value="Leucine zipper domain"/>
    <property type="match status" value="1"/>
</dbReference>
<dbReference type="EMBL" id="JANBTX010000863">
    <property type="protein sequence ID" value="KAJ2678890.1"/>
    <property type="molecule type" value="Genomic_DNA"/>
</dbReference>
<evidence type="ECO:0000256" key="2">
    <source>
        <dbReference type="ARBA" id="ARBA00023015"/>
    </source>
</evidence>
<keyword evidence="4" id="KW-0539">Nucleus</keyword>
<feature type="non-terminal residue" evidence="8">
    <location>
        <position position="194"/>
    </location>
</feature>
<dbReference type="PROSITE" id="PS50217">
    <property type="entry name" value="BZIP"/>
    <property type="match status" value="1"/>
</dbReference>
<feature type="domain" description="BZIP" evidence="7">
    <location>
        <begin position="141"/>
        <end position="194"/>
    </location>
</feature>
<dbReference type="InterPro" id="IPR051027">
    <property type="entry name" value="bZIP_transcription_factors"/>
</dbReference>
<feature type="coiled-coil region" evidence="5">
    <location>
        <begin position="166"/>
        <end position="193"/>
    </location>
</feature>
<evidence type="ECO:0000256" key="3">
    <source>
        <dbReference type="ARBA" id="ARBA00023163"/>
    </source>
</evidence>
<dbReference type="GO" id="GO:0003700">
    <property type="term" value="F:DNA-binding transcription factor activity"/>
    <property type="evidence" value="ECO:0007669"/>
    <property type="project" value="InterPro"/>
</dbReference>
<comment type="subcellular location">
    <subcellularLocation>
        <location evidence="1">Nucleus</location>
    </subcellularLocation>
</comment>
<dbReference type="AlphaFoldDB" id="A0A9W8KXX1"/>
<comment type="caution">
    <text evidence="8">The sequence shown here is derived from an EMBL/GenBank/DDBJ whole genome shotgun (WGS) entry which is preliminary data.</text>
</comment>
<dbReference type="SMART" id="SM00338">
    <property type="entry name" value="BRLZ"/>
    <property type="match status" value="1"/>
</dbReference>
<evidence type="ECO:0000256" key="6">
    <source>
        <dbReference type="SAM" id="MobiDB-lite"/>
    </source>
</evidence>
<sequence>MHGLASSALFSGASTATFSQTHSPVVVATAQSAFSNLVTSMDWSQHQEPKQLPQGTVRKASMFDEVTENDQLLKLEHTTLGNRNRAASGGVQKSRGETSGHNYVLSPTTAKTRRSCSSGASSQNGGEDYEASHNMGESTTDQRRLRFLERNRMAASKCRQKKKVWIQDLERRAEEATMQNRSLHIAVAQLKEEV</sequence>
<keyword evidence="9" id="KW-1185">Reference proteome</keyword>
<keyword evidence="2" id="KW-0805">Transcription regulation</keyword>
<dbReference type="OrthoDB" id="295274at2759"/>
<gene>
    <name evidence="8" type="ORF">IWW39_006507</name>
</gene>
<feature type="region of interest" description="Disordered" evidence="6">
    <location>
        <begin position="77"/>
        <end position="142"/>
    </location>
</feature>
<dbReference type="InterPro" id="IPR046347">
    <property type="entry name" value="bZIP_sf"/>
</dbReference>
<dbReference type="Pfam" id="PF00170">
    <property type="entry name" value="bZIP_1"/>
    <property type="match status" value="1"/>
</dbReference>
<evidence type="ECO:0000256" key="5">
    <source>
        <dbReference type="SAM" id="Coils"/>
    </source>
</evidence>
<dbReference type="PANTHER" id="PTHR19304">
    <property type="entry name" value="CYCLIC-AMP RESPONSE ELEMENT BINDING PROTEIN"/>
    <property type="match status" value="1"/>
</dbReference>